<sequence length="43" mass="4781">MSASDPTGSVAFLQAICGTLFDLLKILSYCLTWSIFVHYLLQL</sequence>
<organism evidence="2">
    <name type="scientific">Rhizophora mucronata</name>
    <name type="common">Asiatic mangrove</name>
    <dbReference type="NCBI Taxonomy" id="61149"/>
    <lineage>
        <taxon>Eukaryota</taxon>
        <taxon>Viridiplantae</taxon>
        <taxon>Streptophyta</taxon>
        <taxon>Embryophyta</taxon>
        <taxon>Tracheophyta</taxon>
        <taxon>Spermatophyta</taxon>
        <taxon>Magnoliopsida</taxon>
        <taxon>eudicotyledons</taxon>
        <taxon>Gunneridae</taxon>
        <taxon>Pentapetalae</taxon>
        <taxon>rosids</taxon>
        <taxon>fabids</taxon>
        <taxon>Malpighiales</taxon>
        <taxon>Rhizophoraceae</taxon>
        <taxon>Rhizophora</taxon>
    </lineage>
</organism>
<accession>A0A2P2N6D5</accession>
<dbReference type="AlphaFoldDB" id="A0A2P2N6D5"/>
<dbReference type="EMBL" id="GGEC01057521">
    <property type="protein sequence ID" value="MBX38005.1"/>
    <property type="molecule type" value="Transcribed_RNA"/>
</dbReference>
<evidence type="ECO:0000313" key="2">
    <source>
        <dbReference type="EMBL" id="MBX38005.1"/>
    </source>
</evidence>
<name>A0A2P2N6D5_RHIMU</name>
<evidence type="ECO:0000256" key="1">
    <source>
        <dbReference type="SAM" id="Phobius"/>
    </source>
</evidence>
<reference evidence="2" key="1">
    <citation type="submission" date="2018-02" db="EMBL/GenBank/DDBJ databases">
        <title>Rhizophora mucronata_Transcriptome.</title>
        <authorList>
            <person name="Meera S.P."/>
            <person name="Sreeshan A."/>
            <person name="Augustine A."/>
        </authorList>
    </citation>
    <scope>NUCLEOTIDE SEQUENCE</scope>
    <source>
        <tissue evidence="2">Leaf</tissue>
    </source>
</reference>
<keyword evidence="1" id="KW-0812">Transmembrane</keyword>
<protein>
    <submittedName>
        <fullName evidence="2">Uncharacterized protein</fullName>
    </submittedName>
</protein>
<keyword evidence="1" id="KW-1133">Transmembrane helix</keyword>
<feature type="transmembrane region" description="Helical" evidence="1">
    <location>
        <begin position="12"/>
        <end position="41"/>
    </location>
</feature>
<proteinExistence type="predicted"/>
<keyword evidence="1" id="KW-0472">Membrane</keyword>